<reference evidence="1 2" key="1">
    <citation type="submission" date="2020-08" db="EMBL/GenBank/DDBJ databases">
        <title>Genomic Encyclopedia of Type Strains, Phase IV (KMG-IV): sequencing the most valuable type-strain genomes for metagenomic binning, comparative biology and taxonomic classification.</title>
        <authorList>
            <person name="Goeker M."/>
        </authorList>
    </citation>
    <scope>NUCLEOTIDE SEQUENCE [LARGE SCALE GENOMIC DNA]</scope>
    <source>
        <strain evidence="1 2">DSM 14878</strain>
    </source>
</reference>
<protein>
    <submittedName>
        <fullName evidence="1">Uncharacterized protein</fullName>
    </submittedName>
</protein>
<accession>A0A7W6A6G9</accession>
<name>A0A7W6A6G9_9CAUL</name>
<sequence length="35" mass="3720">MLQSLVDAWLADARGGGAASHEASAELLRLKRAVR</sequence>
<proteinExistence type="predicted"/>
<gene>
    <name evidence="1" type="ORF">GGR11_002600</name>
</gene>
<dbReference type="EMBL" id="JACIDA010000002">
    <property type="protein sequence ID" value="MBB3873047.1"/>
    <property type="molecule type" value="Genomic_DNA"/>
</dbReference>
<dbReference type="Proteomes" id="UP000532936">
    <property type="component" value="Unassembled WGS sequence"/>
</dbReference>
<comment type="caution">
    <text evidence="1">The sequence shown here is derived from an EMBL/GenBank/DDBJ whole genome shotgun (WGS) entry which is preliminary data.</text>
</comment>
<evidence type="ECO:0000313" key="2">
    <source>
        <dbReference type="Proteomes" id="UP000532936"/>
    </source>
</evidence>
<evidence type="ECO:0000313" key="1">
    <source>
        <dbReference type="EMBL" id="MBB3873047.1"/>
    </source>
</evidence>
<dbReference type="AlphaFoldDB" id="A0A7W6A6G9"/>
<organism evidence="1 2">
    <name type="scientific">Brevundimonas mediterranea</name>
    <dbReference type="NCBI Taxonomy" id="74329"/>
    <lineage>
        <taxon>Bacteria</taxon>
        <taxon>Pseudomonadati</taxon>
        <taxon>Pseudomonadota</taxon>
        <taxon>Alphaproteobacteria</taxon>
        <taxon>Caulobacterales</taxon>
        <taxon>Caulobacteraceae</taxon>
        <taxon>Brevundimonas</taxon>
    </lineage>
</organism>